<evidence type="ECO:0000256" key="1">
    <source>
        <dbReference type="ARBA" id="ARBA00022801"/>
    </source>
</evidence>
<keyword evidence="4" id="KW-1185">Reference proteome</keyword>
<dbReference type="PANTHER" id="PTHR43794:SF11">
    <property type="entry name" value="AMIDOHYDROLASE-RELATED DOMAIN-CONTAINING PROTEIN"/>
    <property type="match status" value="1"/>
</dbReference>
<sequence>MSQTSIILKNGTVLQHDEQDNVCVLRDTDILITGNRIIQIGQNLSDLDGTYVIDCTDKIISPGFIDSHHHMWQTQLKGRHGDHTLVDYVTAANLQAINFTADDIFWGQLGGCLEALDAGTTCVVDNAHMSAGPDHGSAALAATVASGIRSIFCYGVTPLRAAEWTSSTFEVDKSGAFPVWMFDQLEEFAKKSPFGGDGRVQLGFFFDSYFLPQDVITSVFDKVRKMGVRMITSHFRHWSVSEGQSKIPEVLQSSSLLGPDILLSHGNGVTASQAELLTSAGVYIASTPDAEIFMASGSDPVAFRADLPLTSLGADCHSCGSTSMLHQAQMALGSDRAAQMSEAAKENRYPREFRAKVQRAFNLVTIKGARAARLDESIGSIAVGKLADLVIFDASTPSMICAAEQDPLAALVRHAGSREVNTVIVGGQIRKEDGILRKVDIAGGSEIFAVNGLDASQESKFSWKQIARRLVDSRAELQKRIESVNVDLARRTMLSMFGKSEEEVFV</sequence>
<dbReference type="RefSeq" id="XP_035350819.1">
    <property type="nucleotide sequence ID" value="XM_035494926.1"/>
</dbReference>
<dbReference type="Gene3D" id="2.30.40.10">
    <property type="entry name" value="Urease, subunit C, domain 1"/>
    <property type="match status" value="1"/>
</dbReference>
<gene>
    <name evidence="3" type="ORF">TRUGW13939_11822</name>
</gene>
<keyword evidence="1" id="KW-0378">Hydrolase</keyword>
<protein>
    <recommendedName>
        <fullName evidence="2">Amidohydrolase-related domain-containing protein</fullName>
    </recommendedName>
</protein>
<evidence type="ECO:0000313" key="4">
    <source>
        <dbReference type="Proteomes" id="UP000509510"/>
    </source>
</evidence>
<dbReference type="PANTHER" id="PTHR43794">
    <property type="entry name" value="AMINOHYDROLASE SSNA-RELATED"/>
    <property type="match status" value="1"/>
</dbReference>
<dbReference type="Proteomes" id="UP000509510">
    <property type="component" value="Chromosome VI"/>
</dbReference>
<dbReference type="InterPro" id="IPR032466">
    <property type="entry name" value="Metal_Hydrolase"/>
</dbReference>
<reference evidence="4" key="1">
    <citation type="submission" date="2020-06" db="EMBL/GenBank/DDBJ databases">
        <title>A chromosome-scale genome assembly of Talaromyces rugulosus W13939.</title>
        <authorList>
            <person name="Wang B."/>
            <person name="Guo L."/>
            <person name="Ye K."/>
            <person name="Wang L."/>
        </authorList>
    </citation>
    <scope>NUCLEOTIDE SEQUENCE [LARGE SCALE GENOMIC DNA]</scope>
    <source>
        <strain evidence="4">W13939</strain>
    </source>
</reference>
<dbReference type="EMBL" id="CP055903">
    <property type="protein sequence ID" value="QKX64646.1"/>
    <property type="molecule type" value="Genomic_DNA"/>
</dbReference>
<dbReference type="InterPro" id="IPR011059">
    <property type="entry name" value="Metal-dep_hydrolase_composite"/>
</dbReference>
<proteinExistence type="predicted"/>
<dbReference type="OrthoDB" id="194468at2759"/>
<dbReference type="AlphaFoldDB" id="A0A7H8REE3"/>
<accession>A0A7H8REE3</accession>
<dbReference type="InterPro" id="IPR050287">
    <property type="entry name" value="MTA/SAH_deaminase"/>
</dbReference>
<dbReference type="SUPFAM" id="SSF51338">
    <property type="entry name" value="Composite domain of metallo-dependent hydrolases"/>
    <property type="match status" value="1"/>
</dbReference>
<evidence type="ECO:0000259" key="2">
    <source>
        <dbReference type="Pfam" id="PF01979"/>
    </source>
</evidence>
<evidence type="ECO:0000313" key="3">
    <source>
        <dbReference type="EMBL" id="QKX64646.1"/>
    </source>
</evidence>
<feature type="domain" description="Amidohydrolase-related" evidence="2">
    <location>
        <begin position="59"/>
        <end position="429"/>
    </location>
</feature>
<organism evidence="3 4">
    <name type="scientific">Talaromyces rugulosus</name>
    <name type="common">Penicillium rugulosum</name>
    <dbReference type="NCBI Taxonomy" id="121627"/>
    <lineage>
        <taxon>Eukaryota</taxon>
        <taxon>Fungi</taxon>
        <taxon>Dikarya</taxon>
        <taxon>Ascomycota</taxon>
        <taxon>Pezizomycotina</taxon>
        <taxon>Eurotiomycetes</taxon>
        <taxon>Eurotiomycetidae</taxon>
        <taxon>Eurotiales</taxon>
        <taxon>Trichocomaceae</taxon>
        <taxon>Talaromyces</taxon>
        <taxon>Talaromyces sect. Islandici</taxon>
    </lineage>
</organism>
<name>A0A7H8REE3_TALRU</name>
<dbReference type="GeneID" id="55999298"/>
<dbReference type="GO" id="GO:0016810">
    <property type="term" value="F:hydrolase activity, acting on carbon-nitrogen (but not peptide) bonds"/>
    <property type="evidence" value="ECO:0007669"/>
    <property type="project" value="InterPro"/>
</dbReference>
<dbReference type="Pfam" id="PF01979">
    <property type="entry name" value="Amidohydro_1"/>
    <property type="match status" value="1"/>
</dbReference>
<dbReference type="Gene3D" id="3.20.20.140">
    <property type="entry name" value="Metal-dependent hydrolases"/>
    <property type="match status" value="1"/>
</dbReference>
<dbReference type="SUPFAM" id="SSF51556">
    <property type="entry name" value="Metallo-dependent hydrolases"/>
    <property type="match status" value="1"/>
</dbReference>
<dbReference type="KEGG" id="trg:TRUGW13939_11822"/>
<dbReference type="InterPro" id="IPR006680">
    <property type="entry name" value="Amidohydro-rel"/>
</dbReference>